<dbReference type="InterPro" id="IPR042463">
    <property type="entry name" value="HNOB_dom_associated_sf"/>
</dbReference>
<evidence type="ECO:0000256" key="1">
    <source>
        <dbReference type="ARBA" id="ARBA00012202"/>
    </source>
</evidence>
<gene>
    <name evidence="6" type="ORF">Pcinc_020739</name>
</gene>
<accession>A0AAE1KFZ8</accession>
<keyword evidence="3" id="KW-0141">cGMP biosynthesis</keyword>
<dbReference type="Gene3D" id="6.10.250.780">
    <property type="match status" value="1"/>
</dbReference>
<dbReference type="PANTHER" id="PTHR45655:SF6">
    <property type="entry name" value="HEAD-SPECIFIC GUANYLATE CYCLASE"/>
    <property type="match status" value="1"/>
</dbReference>
<keyword evidence="2" id="KW-0547">Nucleotide-binding</keyword>
<organism evidence="6 7">
    <name type="scientific">Petrolisthes cinctipes</name>
    <name type="common">Flat porcelain crab</name>
    <dbReference type="NCBI Taxonomy" id="88211"/>
    <lineage>
        <taxon>Eukaryota</taxon>
        <taxon>Metazoa</taxon>
        <taxon>Ecdysozoa</taxon>
        <taxon>Arthropoda</taxon>
        <taxon>Crustacea</taxon>
        <taxon>Multicrustacea</taxon>
        <taxon>Malacostraca</taxon>
        <taxon>Eumalacostraca</taxon>
        <taxon>Eucarida</taxon>
        <taxon>Decapoda</taxon>
        <taxon>Pleocyemata</taxon>
        <taxon>Anomura</taxon>
        <taxon>Galatheoidea</taxon>
        <taxon>Porcellanidae</taxon>
        <taxon>Petrolisthes</taxon>
    </lineage>
</organism>
<protein>
    <recommendedName>
        <fullName evidence="1">guanylate cyclase</fullName>
        <ecNumber evidence="1">4.6.1.2</ecNumber>
    </recommendedName>
</protein>
<dbReference type="InterPro" id="IPR011645">
    <property type="entry name" value="HNOB_dom_associated"/>
</dbReference>
<proteinExistence type="predicted"/>
<dbReference type="GO" id="GO:0004383">
    <property type="term" value="F:guanylate cyclase activity"/>
    <property type="evidence" value="ECO:0007669"/>
    <property type="project" value="UniProtKB-EC"/>
</dbReference>
<dbReference type="AlphaFoldDB" id="A0AAE1KFZ8"/>
<dbReference type="Gene3D" id="3.30.450.260">
    <property type="entry name" value="Haem NO binding associated domain"/>
    <property type="match status" value="1"/>
</dbReference>
<sequence>MELKGQMVMCPESDSLLFVGSPLLDGITALTSRGLYLSDIPIHDATRDVILVGEQSRAQDGLKRRMANLKDSIEETNNAVDKEREKNVSLLHLIFPPDIAKRLWLGGFDS</sequence>
<evidence type="ECO:0000256" key="4">
    <source>
        <dbReference type="SAM" id="Coils"/>
    </source>
</evidence>
<feature type="coiled-coil region" evidence="4">
    <location>
        <begin position="59"/>
        <end position="86"/>
    </location>
</feature>
<comment type="caution">
    <text evidence="6">The sequence shown here is derived from an EMBL/GenBank/DDBJ whole genome shotgun (WGS) entry which is preliminary data.</text>
</comment>
<dbReference type="GO" id="GO:0000166">
    <property type="term" value="F:nucleotide binding"/>
    <property type="evidence" value="ECO:0007669"/>
    <property type="project" value="UniProtKB-KW"/>
</dbReference>
<dbReference type="EMBL" id="JAWQEG010002111">
    <property type="protein sequence ID" value="KAK3874311.1"/>
    <property type="molecule type" value="Genomic_DNA"/>
</dbReference>
<dbReference type="PANTHER" id="PTHR45655">
    <property type="entry name" value="GUANYLATE CYCLASE SOLUBLE SUBUNIT BETA-2"/>
    <property type="match status" value="1"/>
</dbReference>
<feature type="domain" description="Haem NO binding associated" evidence="5">
    <location>
        <begin position="1"/>
        <end position="103"/>
    </location>
</feature>
<dbReference type="GO" id="GO:0019934">
    <property type="term" value="P:cGMP-mediated signaling"/>
    <property type="evidence" value="ECO:0007669"/>
    <property type="project" value="TreeGrafter"/>
</dbReference>
<dbReference type="Proteomes" id="UP001286313">
    <property type="component" value="Unassembled WGS sequence"/>
</dbReference>
<keyword evidence="7" id="KW-1185">Reference proteome</keyword>
<name>A0AAE1KFZ8_PETCI</name>
<dbReference type="GO" id="GO:0008074">
    <property type="term" value="C:guanylate cyclase complex, soluble"/>
    <property type="evidence" value="ECO:0007669"/>
    <property type="project" value="TreeGrafter"/>
</dbReference>
<dbReference type="Pfam" id="PF07701">
    <property type="entry name" value="HNOBA"/>
    <property type="match status" value="1"/>
</dbReference>
<reference evidence="6" key="1">
    <citation type="submission" date="2023-10" db="EMBL/GenBank/DDBJ databases">
        <title>Genome assemblies of two species of porcelain crab, Petrolisthes cinctipes and Petrolisthes manimaculis (Anomura: Porcellanidae).</title>
        <authorList>
            <person name="Angst P."/>
        </authorList>
    </citation>
    <scope>NUCLEOTIDE SEQUENCE</scope>
    <source>
        <strain evidence="6">PB745_01</strain>
        <tissue evidence="6">Gill</tissue>
    </source>
</reference>
<dbReference type="GO" id="GO:0070482">
    <property type="term" value="P:response to oxygen levels"/>
    <property type="evidence" value="ECO:0007669"/>
    <property type="project" value="TreeGrafter"/>
</dbReference>
<evidence type="ECO:0000256" key="3">
    <source>
        <dbReference type="ARBA" id="ARBA00023293"/>
    </source>
</evidence>
<dbReference type="EC" id="4.6.1.2" evidence="1"/>
<evidence type="ECO:0000313" key="7">
    <source>
        <dbReference type="Proteomes" id="UP001286313"/>
    </source>
</evidence>
<evidence type="ECO:0000259" key="5">
    <source>
        <dbReference type="Pfam" id="PF07701"/>
    </source>
</evidence>
<keyword evidence="4" id="KW-0175">Coiled coil</keyword>
<evidence type="ECO:0000313" key="6">
    <source>
        <dbReference type="EMBL" id="KAK3874311.1"/>
    </source>
</evidence>
<evidence type="ECO:0000256" key="2">
    <source>
        <dbReference type="ARBA" id="ARBA00022741"/>
    </source>
</evidence>